<protein>
    <submittedName>
        <fullName evidence="3">Uncharacterized protein</fullName>
    </submittedName>
</protein>
<reference evidence="3 4" key="1">
    <citation type="journal article" date="2019" name="Sci. Rep.">
        <title>A high-quality genome of Eragrostis curvula grass provides insights into Poaceae evolution and supports new strategies to enhance forage quality.</title>
        <authorList>
            <person name="Carballo J."/>
            <person name="Santos B.A.C.M."/>
            <person name="Zappacosta D."/>
            <person name="Garbus I."/>
            <person name="Selva J.P."/>
            <person name="Gallo C.A."/>
            <person name="Diaz A."/>
            <person name="Albertini E."/>
            <person name="Caccamo M."/>
            <person name="Echenique V."/>
        </authorList>
    </citation>
    <scope>NUCLEOTIDE SEQUENCE [LARGE SCALE GENOMIC DNA]</scope>
    <source>
        <strain evidence="4">cv. Victoria</strain>
        <tissue evidence="3">Leaf</tissue>
    </source>
</reference>
<sequence length="124" mass="13851">MSSNSPPAVSGDPPAADVEMGLEDQPEKEEEEVDPLKAMIVNRVMDVVFVFYVMVFAGTFVYVARITNNNFRDLWQNAVLELPLMALTFWLISILRKCLLHVLANKGSMRCGCDLSTKLLASKK</sequence>
<feature type="region of interest" description="Disordered" evidence="1">
    <location>
        <begin position="1"/>
        <end position="31"/>
    </location>
</feature>
<evidence type="ECO:0000313" key="4">
    <source>
        <dbReference type="Proteomes" id="UP000324897"/>
    </source>
</evidence>
<keyword evidence="4" id="KW-1185">Reference proteome</keyword>
<evidence type="ECO:0000256" key="1">
    <source>
        <dbReference type="SAM" id="MobiDB-lite"/>
    </source>
</evidence>
<keyword evidence="2" id="KW-1133">Transmembrane helix</keyword>
<name>A0A5J9UIK5_9POAL</name>
<organism evidence="3 4">
    <name type="scientific">Eragrostis curvula</name>
    <name type="common">weeping love grass</name>
    <dbReference type="NCBI Taxonomy" id="38414"/>
    <lineage>
        <taxon>Eukaryota</taxon>
        <taxon>Viridiplantae</taxon>
        <taxon>Streptophyta</taxon>
        <taxon>Embryophyta</taxon>
        <taxon>Tracheophyta</taxon>
        <taxon>Spermatophyta</taxon>
        <taxon>Magnoliopsida</taxon>
        <taxon>Liliopsida</taxon>
        <taxon>Poales</taxon>
        <taxon>Poaceae</taxon>
        <taxon>PACMAD clade</taxon>
        <taxon>Chloridoideae</taxon>
        <taxon>Eragrostideae</taxon>
        <taxon>Eragrostidinae</taxon>
        <taxon>Eragrostis</taxon>
    </lineage>
</organism>
<dbReference type="EMBL" id="RWGY01000013">
    <property type="protein sequence ID" value="TVU23619.1"/>
    <property type="molecule type" value="Genomic_DNA"/>
</dbReference>
<proteinExistence type="predicted"/>
<feature type="transmembrane region" description="Helical" evidence="2">
    <location>
        <begin position="44"/>
        <end position="64"/>
    </location>
</feature>
<keyword evidence="2" id="KW-0812">Transmembrane</keyword>
<dbReference type="AlphaFoldDB" id="A0A5J9UIK5"/>
<feature type="compositionally biased region" description="Acidic residues" evidence="1">
    <location>
        <begin position="20"/>
        <end position="31"/>
    </location>
</feature>
<keyword evidence="2" id="KW-0472">Membrane</keyword>
<feature type="transmembrane region" description="Helical" evidence="2">
    <location>
        <begin position="84"/>
        <end position="104"/>
    </location>
</feature>
<dbReference type="Proteomes" id="UP000324897">
    <property type="component" value="Chromosome 2"/>
</dbReference>
<evidence type="ECO:0000313" key="3">
    <source>
        <dbReference type="EMBL" id="TVU23619.1"/>
    </source>
</evidence>
<evidence type="ECO:0000256" key="2">
    <source>
        <dbReference type="SAM" id="Phobius"/>
    </source>
</evidence>
<comment type="caution">
    <text evidence="3">The sequence shown here is derived from an EMBL/GenBank/DDBJ whole genome shotgun (WGS) entry which is preliminary data.</text>
</comment>
<dbReference type="Gramene" id="TVU23619">
    <property type="protein sequence ID" value="TVU23619"/>
    <property type="gene ID" value="EJB05_25995"/>
</dbReference>
<gene>
    <name evidence="3" type="ORF">EJB05_25995</name>
</gene>
<accession>A0A5J9UIK5</accession>